<keyword evidence="2" id="KW-0472">Membrane</keyword>
<keyword evidence="2" id="KW-0812">Transmembrane</keyword>
<comment type="caution">
    <text evidence="3">The sequence shown here is derived from an EMBL/GenBank/DDBJ whole genome shotgun (WGS) entry which is preliminary data.</text>
</comment>
<dbReference type="Proteomes" id="UP001296706">
    <property type="component" value="Unassembled WGS sequence"/>
</dbReference>
<protein>
    <submittedName>
        <fullName evidence="3">Uncharacterized protein</fullName>
    </submittedName>
</protein>
<evidence type="ECO:0000313" key="3">
    <source>
        <dbReference type="EMBL" id="NMH80629.1"/>
    </source>
</evidence>
<accession>A0ABX1RMC9</accession>
<keyword evidence="4" id="KW-1185">Reference proteome</keyword>
<dbReference type="RefSeq" id="WP_211174865.1">
    <property type="nucleotide sequence ID" value="NZ_JAAXKY010000108.1"/>
</dbReference>
<evidence type="ECO:0000256" key="2">
    <source>
        <dbReference type="SAM" id="Phobius"/>
    </source>
</evidence>
<feature type="region of interest" description="Disordered" evidence="1">
    <location>
        <begin position="68"/>
        <end position="97"/>
    </location>
</feature>
<feature type="compositionally biased region" description="Low complexity" evidence="1">
    <location>
        <begin position="82"/>
        <end position="97"/>
    </location>
</feature>
<reference evidence="3 4" key="1">
    <citation type="submission" date="2020-04" db="EMBL/GenBank/DDBJ databases">
        <authorList>
            <person name="Klaysubun C."/>
            <person name="Duangmal K."/>
            <person name="Lipun K."/>
        </authorList>
    </citation>
    <scope>NUCLEOTIDE SEQUENCE [LARGE SCALE GENOMIC DNA]</scope>
    <source>
        <strain evidence="3 4">JCM 11839</strain>
    </source>
</reference>
<proteinExistence type="predicted"/>
<evidence type="ECO:0000256" key="1">
    <source>
        <dbReference type="SAM" id="MobiDB-lite"/>
    </source>
</evidence>
<feature type="transmembrane region" description="Helical" evidence="2">
    <location>
        <begin position="6"/>
        <end position="27"/>
    </location>
</feature>
<gene>
    <name evidence="3" type="ORF">HF577_26515</name>
</gene>
<evidence type="ECO:0000313" key="4">
    <source>
        <dbReference type="Proteomes" id="UP001296706"/>
    </source>
</evidence>
<organism evidence="3 4">
    <name type="scientific">Pseudonocardia xinjiangensis</name>
    <dbReference type="NCBI Taxonomy" id="75289"/>
    <lineage>
        <taxon>Bacteria</taxon>
        <taxon>Bacillati</taxon>
        <taxon>Actinomycetota</taxon>
        <taxon>Actinomycetes</taxon>
        <taxon>Pseudonocardiales</taxon>
        <taxon>Pseudonocardiaceae</taxon>
        <taxon>Pseudonocardia</taxon>
    </lineage>
</organism>
<sequence length="97" mass="9425">MSQRWAVVIATLAIFGWAAVSVGMLLRRPGSSLGTRTRIAAASVTAAVGIGALVAAWTLTGTPAAFLAAGPPPPPRAPATPPRAAAPAAPTAAAGST</sequence>
<feature type="transmembrane region" description="Helical" evidence="2">
    <location>
        <begin position="39"/>
        <end position="59"/>
    </location>
</feature>
<keyword evidence="2" id="KW-1133">Transmembrane helix</keyword>
<feature type="compositionally biased region" description="Pro residues" evidence="1">
    <location>
        <begin position="70"/>
        <end position="81"/>
    </location>
</feature>
<feature type="non-terminal residue" evidence="3">
    <location>
        <position position="97"/>
    </location>
</feature>
<dbReference type="EMBL" id="JAAXKY010000108">
    <property type="protein sequence ID" value="NMH80629.1"/>
    <property type="molecule type" value="Genomic_DNA"/>
</dbReference>
<name>A0ABX1RMC9_9PSEU</name>